<dbReference type="GO" id="GO:0005737">
    <property type="term" value="C:cytoplasm"/>
    <property type="evidence" value="ECO:0007669"/>
    <property type="project" value="TreeGrafter"/>
</dbReference>
<evidence type="ECO:0000313" key="14">
    <source>
        <dbReference type="EMBL" id="TXD94339.1"/>
    </source>
</evidence>
<dbReference type="InterPro" id="IPR014782">
    <property type="entry name" value="Peptidase_M1_dom"/>
</dbReference>
<comment type="cofactor">
    <cofactor evidence="2">
        <name>Zn(2+)</name>
        <dbReference type="ChEBI" id="CHEBI:29105"/>
    </cofactor>
</comment>
<reference evidence="14 15" key="1">
    <citation type="submission" date="2019-08" db="EMBL/GenBank/DDBJ databases">
        <title>Genome sequence of Gillisia hiemivivida IC154 (type strain).</title>
        <authorList>
            <person name="Bowman J.P."/>
        </authorList>
    </citation>
    <scope>NUCLEOTIDE SEQUENCE [LARGE SCALE GENOMIC DNA]</scope>
    <source>
        <strain evidence="14 15">IC154</strain>
    </source>
</reference>
<dbReference type="Pfam" id="PF17900">
    <property type="entry name" value="Peptidase_M1_N"/>
    <property type="match status" value="1"/>
</dbReference>
<keyword evidence="7" id="KW-0645">Protease</keyword>
<evidence type="ECO:0000256" key="10">
    <source>
        <dbReference type="ARBA" id="ARBA00022833"/>
    </source>
</evidence>
<dbReference type="InterPro" id="IPR042097">
    <property type="entry name" value="Aminopeptidase_N-like_N_sf"/>
</dbReference>
<comment type="caution">
    <text evidence="14">The sequence shown here is derived from an EMBL/GenBank/DDBJ whole genome shotgun (WGS) entry which is preliminary data.</text>
</comment>
<dbReference type="AlphaFoldDB" id="A0A5C6ZU03"/>
<gene>
    <name evidence="14" type="ORF">ES724_06745</name>
</gene>
<dbReference type="GO" id="GO:0006508">
    <property type="term" value="P:proteolysis"/>
    <property type="evidence" value="ECO:0007669"/>
    <property type="project" value="UniProtKB-KW"/>
</dbReference>
<dbReference type="GO" id="GO:0008270">
    <property type="term" value="F:zinc ion binding"/>
    <property type="evidence" value="ECO:0007669"/>
    <property type="project" value="InterPro"/>
</dbReference>
<evidence type="ECO:0000256" key="3">
    <source>
        <dbReference type="ARBA" id="ARBA00010136"/>
    </source>
</evidence>
<dbReference type="GO" id="GO:0016285">
    <property type="term" value="F:alanyl aminopeptidase activity"/>
    <property type="evidence" value="ECO:0007669"/>
    <property type="project" value="UniProtKB-EC"/>
</dbReference>
<evidence type="ECO:0000259" key="13">
    <source>
        <dbReference type="Pfam" id="PF17900"/>
    </source>
</evidence>
<dbReference type="SUPFAM" id="SSF63737">
    <property type="entry name" value="Leukotriene A4 hydrolase N-terminal domain"/>
    <property type="match status" value="1"/>
</dbReference>
<evidence type="ECO:0000259" key="12">
    <source>
        <dbReference type="Pfam" id="PF01433"/>
    </source>
</evidence>
<dbReference type="Gene3D" id="2.60.40.1730">
    <property type="entry name" value="tricorn interacting facor f3 domain"/>
    <property type="match status" value="1"/>
</dbReference>
<evidence type="ECO:0000256" key="9">
    <source>
        <dbReference type="ARBA" id="ARBA00022801"/>
    </source>
</evidence>
<dbReference type="InterPro" id="IPR045357">
    <property type="entry name" value="Aminopeptidase_N-like_N"/>
</dbReference>
<dbReference type="GO" id="GO:0042277">
    <property type="term" value="F:peptide binding"/>
    <property type="evidence" value="ECO:0007669"/>
    <property type="project" value="TreeGrafter"/>
</dbReference>
<evidence type="ECO:0000256" key="2">
    <source>
        <dbReference type="ARBA" id="ARBA00001947"/>
    </source>
</evidence>
<dbReference type="CDD" id="cd09603">
    <property type="entry name" value="M1_APN_like"/>
    <property type="match status" value="1"/>
</dbReference>
<dbReference type="OrthoDB" id="100605at2"/>
<evidence type="ECO:0000256" key="4">
    <source>
        <dbReference type="ARBA" id="ARBA00012564"/>
    </source>
</evidence>
<dbReference type="GO" id="GO:0005615">
    <property type="term" value="C:extracellular space"/>
    <property type="evidence" value="ECO:0007669"/>
    <property type="project" value="TreeGrafter"/>
</dbReference>
<keyword evidence="10" id="KW-0862">Zinc</keyword>
<evidence type="ECO:0000313" key="15">
    <source>
        <dbReference type="Proteomes" id="UP000321367"/>
    </source>
</evidence>
<dbReference type="Pfam" id="PF01433">
    <property type="entry name" value="Peptidase_M1"/>
    <property type="match status" value="1"/>
</dbReference>
<keyword evidence="8" id="KW-0479">Metal-binding</keyword>
<proteinExistence type="inferred from homology"/>
<accession>A0A5C6ZU03</accession>
<protein>
    <recommendedName>
        <fullName evidence="5">Aminopeptidase N</fullName>
        <ecNumber evidence="4">3.4.11.2</ecNumber>
    </recommendedName>
</protein>
<dbReference type="GO" id="GO:0016020">
    <property type="term" value="C:membrane"/>
    <property type="evidence" value="ECO:0007669"/>
    <property type="project" value="TreeGrafter"/>
</dbReference>
<dbReference type="Proteomes" id="UP000321367">
    <property type="component" value="Unassembled WGS sequence"/>
</dbReference>
<evidence type="ECO:0000256" key="1">
    <source>
        <dbReference type="ARBA" id="ARBA00000098"/>
    </source>
</evidence>
<evidence type="ECO:0000256" key="8">
    <source>
        <dbReference type="ARBA" id="ARBA00022723"/>
    </source>
</evidence>
<dbReference type="GO" id="GO:0043171">
    <property type="term" value="P:peptide catabolic process"/>
    <property type="evidence" value="ECO:0007669"/>
    <property type="project" value="TreeGrafter"/>
</dbReference>
<dbReference type="SUPFAM" id="SSF55486">
    <property type="entry name" value="Metalloproteases ('zincins'), catalytic domain"/>
    <property type="match status" value="1"/>
</dbReference>
<sequence>MRYHFLFLFCIFSIAGYAQYDSSLDQTKKVDFLQVDAEINIFPKKKSVEGEANYQFKILSPQDSIFIDAKNMEFSSVLLNGNKVSYSSDSSRIWIKTAFSPKKEYQLTLKYYAEPKQAMYFINWDAPQEKNVSKQVWTQGQGRDNSNWLPSFDDMTEKLIFNLTFNFDKGYQVISNGELVNKRTLNDSITQWEFKMDKPMSSYLVAIAAGNYSRLTLQSKTAVPIELYFEPKDSIKVEPAYRYTKEIFNFLEDEIGVAYPWKNFKQVPVQDFLYSGMENTGLTIFSDSFMIDSTAFIDQNYVFVNAHEFAHQWFGDMVTETNGKHHWLHEGFATYYAWLAEKEIFGEDYFYWKLYESAEQLKELSDSGKGESLLKLDASSLTFYQKGAWALHILKEQIGEDNFKEAVKNYLLKNAYSNVTTDDFVRAVEEATEMDVSAWKQDWLQQSAFQGTEALASLKRSEFISKYMELASLRETSISIKKEYLDKALDFPVNEYIGQEVVFQLSGENTNKTMFLYKKALDTNNLRIRQAVAVSIDSIPAILKSKFIELLDDESYITKENTLLKSWMQFPEVTEKILNKTQDFEGFQNKNVRLLWLVINLVSTEIDSEKKPAYYKELSGYTSETLPFGLRQNAFGYLYQINAFSEQNLLDLLEGGQHSNYRFRNYCRSLLDKLLKDKEYRTKYVALSTTMENPDLEFLTKRLQD</sequence>
<dbReference type="PANTHER" id="PTHR11533:SF174">
    <property type="entry name" value="PUROMYCIN-SENSITIVE AMINOPEPTIDASE-RELATED"/>
    <property type="match status" value="1"/>
</dbReference>
<dbReference type="InterPro" id="IPR027268">
    <property type="entry name" value="Peptidase_M4/M1_CTD_sf"/>
</dbReference>
<dbReference type="RefSeq" id="WP_146931292.1">
    <property type="nucleotide sequence ID" value="NZ_CBCSHZ010000007.1"/>
</dbReference>
<keyword evidence="15" id="KW-1185">Reference proteome</keyword>
<organism evidence="14 15">
    <name type="scientific">Gillisia hiemivivida</name>
    <dbReference type="NCBI Taxonomy" id="291190"/>
    <lineage>
        <taxon>Bacteria</taxon>
        <taxon>Pseudomonadati</taxon>
        <taxon>Bacteroidota</taxon>
        <taxon>Flavobacteriia</taxon>
        <taxon>Flavobacteriales</taxon>
        <taxon>Flavobacteriaceae</taxon>
        <taxon>Gillisia</taxon>
    </lineage>
</organism>
<keyword evidence="11" id="KW-0482">Metalloprotease</keyword>
<dbReference type="PANTHER" id="PTHR11533">
    <property type="entry name" value="PROTEASE M1 ZINC METALLOPROTEASE"/>
    <property type="match status" value="1"/>
</dbReference>
<evidence type="ECO:0000256" key="11">
    <source>
        <dbReference type="ARBA" id="ARBA00023049"/>
    </source>
</evidence>
<dbReference type="InterPro" id="IPR001930">
    <property type="entry name" value="Peptidase_M1"/>
</dbReference>
<comment type="similarity">
    <text evidence="3">Belongs to the peptidase M1 family.</text>
</comment>
<comment type="catalytic activity">
    <reaction evidence="1">
        <text>Release of an N-terminal amino acid, Xaa-|-Yaa- from a peptide, amide or arylamide. Xaa is preferably Ala, but may be most amino acids including Pro (slow action). When a terminal hydrophobic residue is followed by a prolyl residue, the two may be released as an intact Xaa-Pro dipeptide.</text>
        <dbReference type="EC" id="3.4.11.2"/>
    </reaction>
</comment>
<name>A0A5C6ZU03_9FLAO</name>
<dbReference type="PRINTS" id="PR00756">
    <property type="entry name" value="ALADIPTASE"/>
</dbReference>
<feature type="domain" description="Aminopeptidase N-like N-terminal" evidence="13">
    <location>
        <begin position="38"/>
        <end position="204"/>
    </location>
</feature>
<keyword evidence="6" id="KW-0031">Aminopeptidase</keyword>
<dbReference type="InterPro" id="IPR050344">
    <property type="entry name" value="Peptidase_M1_aminopeptidases"/>
</dbReference>
<dbReference type="GO" id="GO:0070006">
    <property type="term" value="F:metalloaminopeptidase activity"/>
    <property type="evidence" value="ECO:0007669"/>
    <property type="project" value="TreeGrafter"/>
</dbReference>
<evidence type="ECO:0000256" key="7">
    <source>
        <dbReference type="ARBA" id="ARBA00022670"/>
    </source>
</evidence>
<dbReference type="Gene3D" id="1.10.390.10">
    <property type="entry name" value="Neutral Protease Domain 2"/>
    <property type="match status" value="1"/>
</dbReference>
<dbReference type="EMBL" id="VORY01000005">
    <property type="protein sequence ID" value="TXD94339.1"/>
    <property type="molecule type" value="Genomic_DNA"/>
</dbReference>
<evidence type="ECO:0000256" key="5">
    <source>
        <dbReference type="ARBA" id="ARBA00015611"/>
    </source>
</evidence>
<dbReference type="EC" id="3.4.11.2" evidence="4"/>
<evidence type="ECO:0000256" key="6">
    <source>
        <dbReference type="ARBA" id="ARBA00022438"/>
    </source>
</evidence>
<feature type="domain" description="Peptidase M1 membrane alanine aminopeptidase" evidence="12">
    <location>
        <begin position="242"/>
        <end position="443"/>
    </location>
</feature>
<keyword evidence="9" id="KW-0378">Hydrolase</keyword>